<dbReference type="AlphaFoldDB" id="A0AA88IAL4"/>
<organism evidence="3 4">
    <name type="scientific">Artemia franciscana</name>
    <name type="common">Brine shrimp</name>
    <name type="synonym">Artemia sanfranciscana</name>
    <dbReference type="NCBI Taxonomy" id="6661"/>
    <lineage>
        <taxon>Eukaryota</taxon>
        <taxon>Metazoa</taxon>
        <taxon>Ecdysozoa</taxon>
        <taxon>Arthropoda</taxon>
        <taxon>Crustacea</taxon>
        <taxon>Branchiopoda</taxon>
        <taxon>Anostraca</taxon>
        <taxon>Artemiidae</taxon>
        <taxon>Artemia</taxon>
    </lineage>
</organism>
<feature type="region of interest" description="Disordered" evidence="1">
    <location>
        <begin position="36"/>
        <end position="68"/>
    </location>
</feature>
<keyword evidence="2" id="KW-1133">Transmembrane helix</keyword>
<evidence type="ECO:0000256" key="2">
    <source>
        <dbReference type="SAM" id="Phobius"/>
    </source>
</evidence>
<sequence>MLLGYKYMDSDRLRKGGGGRDPEIALNRRYQVISNRGSNGAVSGPKPTRWLRAYHSSDESPSSPPPVSAHAIALASALAYVTATSSESSSTITTSATQSNSAARPVTMPTLAPGLCLLGNLVNTSASSPLSAGANGTVKSTQPYQSASQNAYVATPSTFVSSNSSSTPTWQLEGRVSAFTSVTSNASPSIAAKAAALGFGFQHMQTQRPPPPPPIEKDDRNEGGEVLRPPPSPSSKSESGDKQMTVNEIGPIPPPPMFSSPSPMLPPRSQHLPPPSVPPPSYTLSIAAGYTTRTVTMAPMPSILVEGHGIGDVDPRDLSDVQIALRIRYLYILLILVILPIFAIIKIANIGMGNFANPLQLFASSSAG</sequence>
<gene>
    <name evidence="3" type="ORF">QYM36_003307</name>
</gene>
<keyword evidence="2" id="KW-0812">Transmembrane</keyword>
<keyword evidence="2" id="KW-0472">Membrane</keyword>
<comment type="caution">
    <text evidence="3">The sequence shown here is derived from an EMBL/GenBank/DDBJ whole genome shotgun (WGS) entry which is preliminary data.</text>
</comment>
<accession>A0AA88IAL4</accession>
<evidence type="ECO:0000313" key="3">
    <source>
        <dbReference type="EMBL" id="KAK2723066.1"/>
    </source>
</evidence>
<evidence type="ECO:0000256" key="1">
    <source>
        <dbReference type="SAM" id="MobiDB-lite"/>
    </source>
</evidence>
<dbReference type="Proteomes" id="UP001187531">
    <property type="component" value="Unassembled WGS sequence"/>
</dbReference>
<feature type="compositionally biased region" description="Basic and acidic residues" evidence="1">
    <location>
        <begin position="215"/>
        <end position="225"/>
    </location>
</feature>
<proteinExistence type="predicted"/>
<reference evidence="3" key="1">
    <citation type="submission" date="2023-07" db="EMBL/GenBank/DDBJ databases">
        <title>Chromosome-level genome assembly of Artemia franciscana.</title>
        <authorList>
            <person name="Jo E."/>
        </authorList>
    </citation>
    <scope>NUCLEOTIDE SEQUENCE</scope>
    <source>
        <tissue evidence="3">Whole body</tissue>
    </source>
</reference>
<evidence type="ECO:0000313" key="4">
    <source>
        <dbReference type="Proteomes" id="UP001187531"/>
    </source>
</evidence>
<dbReference type="EMBL" id="JAVRJZ010000005">
    <property type="protein sequence ID" value="KAK2723066.1"/>
    <property type="molecule type" value="Genomic_DNA"/>
</dbReference>
<protein>
    <submittedName>
        <fullName evidence="3">Uncharacterized protein</fullName>
    </submittedName>
</protein>
<feature type="transmembrane region" description="Helical" evidence="2">
    <location>
        <begin position="329"/>
        <end position="348"/>
    </location>
</feature>
<name>A0AA88IAL4_ARTSF</name>
<feature type="compositionally biased region" description="Pro residues" evidence="1">
    <location>
        <begin position="251"/>
        <end position="278"/>
    </location>
</feature>
<keyword evidence="4" id="KW-1185">Reference proteome</keyword>
<feature type="region of interest" description="Disordered" evidence="1">
    <location>
        <begin position="203"/>
        <end position="278"/>
    </location>
</feature>